<dbReference type="RefSeq" id="WP_111457315.1">
    <property type="nucleotide sequence ID" value="NZ_QFYP01000001.1"/>
</dbReference>
<dbReference type="Pfam" id="PF13365">
    <property type="entry name" value="Trypsin_2"/>
    <property type="match status" value="1"/>
</dbReference>
<comment type="caution">
    <text evidence="2">The sequence shown here is derived from an EMBL/GenBank/DDBJ whole genome shotgun (WGS) entry which is preliminary data.</text>
</comment>
<feature type="signal peptide" evidence="1">
    <location>
        <begin position="1"/>
        <end position="20"/>
    </location>
</feature>
<proteinExistence type="predicted"/>
<dbReference type="SUPFAM" id="SSF50494">
    <property type="entry name" value="Trypsin-like serine proteases"/>
    <property type="match status" value="1"/>
</dbReference>
<keyword evidence="3" id="KW-1185">Reference proteome</keyword>
<keyword evidence="1" id="KW-0732">Signal</keyword>
<evidence type="ECO:0008006" key="4">
    <source>
        <dbReference type="Google" id="ProtNLM"/>
    </source>
</evidence>
<dbReference type="GO" id="GO:0004252">
    <property type="term" value="F:serine-type endopeptidase activity"/>
    <property type="evidence" value="ECO:0007669"/>
    <property type="project" value="InterPro"/>
</dbReference>
<dbReference type="GO" id="GO:0006508">
    <property type="term" value="P:proteolysis"/>
    <property type="evidence" value="ECO:0007669"/>
    <property type="project" value="InterPro"/>
</dbReference>
<evidence type="ECO:0000313" key="2">
    <source>
        <dbReference type="EMBL" id="RAK60022.1"/>
    </source>
</evidence>
<gene>
    <name evidence="2" type="ORF">DJ021_09505</name>
</gene>
<dbReference type="Proteomes" id="UP000249842">
    <property type="component" value="Unassembled WGS sequence"/>
</dbReference>
<dbReference type="InterPro" id="IPR001940">
    <property type="entry name" value="Peptidase_S1C"/>
</dbReference>
<accession>A0A328AY30</accession>
<dbReference type="OrthoDB" id="9766361at2"/>
<reference evidence="3" key="1">
    <citation type="submission" date="2018-05" db="EMBL/GenBank/DDBJ databases">
        <authorList>
            <person name="Li X."/>
        </authorList>
    </citation>
    <scope>NUCLEOTIDE SEQUENCE [LARGE SCALE GENOMIC DNA]</scope>
    <source>
        <strain evidence="3">HKS-05</strain>
    </source>
</reference>
<evidence type="ECO:0000313" key="3">
    <source>
        <dbReference type="Proteomes" id="UP000249842"/>
    </source>
</evidence>
<dbReference type="InterPro" id="IPR009003">
    <property type="entry name" value="Peptidase_S1_PA"/>
</dbReference>
<feature type="chain" id="PRO_5016387301" description="Serine protease" evidence="1">
    <location>
        <begin position="21"/>
        <end position="446"/>
    </location>
</feature>
<dbReference type="PANTHER" id="PTHR43019">
    <property type="entry name" value="SERINE ENDOPROTEASE DEGS"/>
    <property type="match status" value="1"/>
</dbReference>
<sequence length="446" mass="47130">MKIWGMAGLALALVAGAASGADYQTLRHLEPPPPVVLQPLASGEKAQPVKLAKVVIHPRDGEPWAVVYSVTVVQIETNASRTASLVPWKRGRIETDDAALVSAFDEELVKAGFKASSSESLFGDNGGSYDLQVGVLIDDIKGRICVDCPNPFMPKAPGAVITMNARWEVYSAVQGRVVAKASTTGGGLLTGSATEGVEPALYAAFRENVRQLLASEEFRKVVTAGATAPQVRAPATPMSFTRSLAAKRSLSTAPSSVVAVFAGDSMGSGFLISPDGLVLTNHHVVGAAPKVRIRWSDRSESVGEVLRSDVRRDVALIKVDPHGRAALPLRTAAPEAGETVFAIGMPLEKDFQNTLTKGVVSAVRMHEGQRFIQSDVAVDHGNSGGPLLDENGQVVGITDWGYAPDGISHNLNFFIPIDDALRILALSPAAEVQATAEPRAARAHRD</sequence>
<dbReference type="PANTHER" id="PTHR43019:SF23">
    <property type="entry name" value="PROTEASE DO-LIKE 5, CHLOROPLASTIC"/>
    <property type="match status" value="1"/>
</dbReference>
<organism evidence="2 3">
    <name type="scientific">Phenylobacterium hankyongense</name>
    <dbReference type="NCBI Taxonomy" id="1813876"/>
    <lineage>
        <taxon>Bacteria</taxon>
        <taxon>Pseudomonadati</taxon>
        <taxon>Pseudomonadota</taxon>
        <taxon>Alphaproteobacteria</taxon>
        <taxon>Caulobacterales</taxon>
        <taxon>Caulobacteraceae</taxon>
        <taxon>Phenylobacterium</taxon>
    </lineage>
</organism>
<dbReference type="Gene3D" id="2.40.10.120">
    <property type="match status" value="1"/>
</dbReference>
<protein>
    <recommendedName>
        <fullName evidence="4">Serine protease</fullName>
    </recommendedName>
</protein>
<name>A0A328AY30_9CAUL</name>
<evidence type="ECO:0000256" key="1">
    <source>
        <dbReference type="SAM" id="SignalP"/>
    </source>
</evidence>
<dbReference type="PRINTS" id="PR00834">
    <property type="entry name" value="PROTEASES2C"/>
</dbReference>
<dbReference type="EMBL" id="QFYP01000001">
    <property type="protein sequence ID" value="RAK60022.1"/>
    <property type="molecule type" value="Genomic_DNA"/>
</dbReference>
<dbReference type="AlphaFoldDB" id="A0A328AY30"/>